<feature type="region of interest" description="Disordered" evidence="2">
    <location>
        <begin position="393"/>
        <end position="419"/>
    </location>
</feature>
<dbReference type="PANTHER" id="PTHR31071:SF9">
    <property type="entry name" value="INTRACELLULAR PROTEIN TRANSPORT PROTEIN USO1-RELATED"/>
    <property type="match status" value="1"/>
</dbReference>
<feature type="compositionally biased region" description="Basic and acidic residues" evidence="2">
    <location>
        <begin position="530"/>
        <end position="551"/>
    </location>
</feature>
<feature type="region of interest" description="Disordered" evidence="2">
    <location>
        <begin position="655"/>
        <end position="677"/>
    </location>
</feature>
<evidence type="ECO:0000256" key="1">
    <source>
        <dbReference type="SAM" id="Coils"/>
    </source>
</evidence>
<keyword evidence="1" id="KW-0175">Coiled coil</keyword>
<name>A0AAV7EHQ1_ARIFI</name>
<accession>A0AAV7EHQ1</accession>
<comment type="caution">
    <text evidence="3">The sequence shown here is derived from an EMBL/GenBank/DDBJ whole genome shotgun (WGS) entry which is preliminary data.</text>
</comment>
<keyword evidence="4" id="KW-1185">Reference proteome</keyword>
<gene>
    <name evidence="3" type="ORF">H6P81_014485</name>
</gene>
<organism evidence="3 4">
    <name type="scientific">Aristolochia fimbriata</name>
    <name type="common">White veined hardy Dutchman's pipe vine</name>
    <dbReference type="NCBI Taxonomy" id="158543"/>
    <lineage>
        <taxon>Eukaryota</taxon>
        <taxon>Viridiplantae</taxon>
        <taxon>Streptophyta</taxon>
        <taxon>Embryophyta</taxon>
        <taxon>Tracheophyta</taxon>
        <taxon>Spermatophyta</taxon>
        <taxon>Magnoliopsida</taxon>
        <taxon>Magnoliidae</taxon>
        <taxon>Piperales</taxon>
        <taxon>Aristolochiaceae</taxon>
        <taxon>Aristolochia</taxon>
    </lineage>
</organism>
<evidence type="ECO:0000256" key="2">
    <source>
        <dbReference type="SAM" id="MobiDB-lite"/>
    </source>
</evidence>
<sequence>MAEEMEGDKGVAEDQKQEFLGSKLKRGILVGKRGGPCTPVPTWRLGGAHDNKGGLTIAPSGVSARKLGANLWEIQSLPTSKMSRGVRVRHHKDKGLELHTRLADPPHSPPDQPESAGSLRRHVAASLMKHHRAIERNGRALPPVSPSSYGSSMEIAAYNPPITPTSSLDFKGRLAETGYSLKTSTELLKVLNRIWSLEEQHASNISLVKALKMELDHARARIQELMQEQQSDRQEIDDLMKQLMDDKLVRKTKEQEKVKAAVQSVREELEDERKLRRRSENLHRKLARELSDVKSGFCKALKELDRERRARSLLEELCDEFARGVGEYEQEVRALKHRCEKDHDSRDDRLILHISEAWLDEREQVKLAEGQSELADTDTVVDRMRPEIEAFIQAKQNGSSKSRGPTQSETKNDGGSLRRNSLESIHLNGAISAPQYAGDDDSFASDLHCSEVNKTGESKHGSDLSKLHGERSIENLEETIKGHSAKKKGGNRERNKSRNSSSLQVQFEEVADNRKTSEPDVIGDTGGENARPEKYDEREERLNRKARRDGNHGSSQVADDLMRVHLSYSEGGKFRTESDHQREDSCGRLPRKGGHSGIGTREGIQSDAVGVTSPIQQWNFQTNTPDIIEASESSSKLVRGLKESTLKAKLLEARLEGQHARLRSSKAPQIPEGKMGR</sequence>
<feature type="region of interest" description="Disordered" evidence="2">
    <location>
        <begin position="100"/>
        <end position="119"/>
    </location>
</feature>
<feature type="coiled-coil region" evidence="1">
    <location>
        <begin position="208"/>
        <end position="289"/>
    </location>
</feature>
<feature type="compositionally biased region" description="Basic and acidic residues" evidence="2">
    <location>
        <begin position="572"/>
        <end position="586"/>
    </location>
</feature>
<proteinExistence type="predicted"/>
<dbReference type="AlphaFoldDB" id="A0AAV7EHQ1"/>
<dbReference type="EMBL" id="JAINDJ010000005">
    <property type="protein sequence ID" value="KAG9448357.1"/>
    <property type="molecule type" value="Genomic_DNA"/>
</dbReference>
<dbReference type="Proteomes" id="UP000825729">
    <property type="component" value="Unassembled WGS sequence"/>
</dbReference>
<evidence type="ECO:0000313" key="4">
    <source>
        <dbReference type="Proteomes" id="UP000825729"/>
    </source>
</evidence>
<dbReference type="InterPro" id="IPR043424">
    <property type="entry name" value="BLT-like"/>
</dbReference>
<dbReference type="PANTHER" id="PTHR31071">
    <property type="entry name" value="GB|AAF24581.1"/>
    <property type="match status" value="1"/>
</dbReference>
<feature type="region of interest" description="Disordered" evidence="2">
    <location>
        <begin position="30"/>
        <end position="50"/>
    </location>
</feature>
<reference evidence="3 4" key="1">
    <citation type="submission" date="2021-07" db="EMBL/GenBank/DDBJ databases">
        <title>The Aristolochia fimbriata genome: insights into angiosperm evolution, floral development and chemical biosynthesis.</title>
        <authorList>
            <person name="Jiao Y."/>
        </authorList>
    </citation>
    <scope>NUCLEOTIDE SEQUENCE [LARGE SCALE GENOMIC DNA]</scope>
    <source>
        <strain evidence="3">IBCAS-2021</strain>
        <tissue evidence="3">Leaf</tissue>
    </source>
</reference>
<evidence type="ECO:0000313" key="3">
    <source>
        <dbReference type="EMBL" id="KAG9448357.1"/>
    </source>
</evidence>
<feature type="region of interest" description="Disordered" evidence="2">
    <location>
        <begin position="476"/>
        <end position="558"/>
    </location>
</feature>
<protein>
    <submittedName>
        <fullName evidence="3">Uncharacterized protein</fullName>
    </submittedName>
</protein>
<feature type="compositionally biased region" description="Polar residues" evidence="2">
    <location>
        <begin position="394"/>
        <end position="409"/>
    </location>
</feature>
<feature type="region of interest" description="Disordered" evidence="2">
    <location>
        <begin position="571"/>
        <end position="602"/>
    </location>
</feature>